<protein>
    <submittedName>
        <fullName evidence="2">Uncharacterized protein</fullName>
    </submittedName>
</protein>
<organism evidence="2 4">
    <name type="scientific">Phytophthora kernoviae</name>
    <dbReference type="NCBI Taxonomy" id="325452"/>
    <lineage>
        <taxon>Eukaryota</taxon>
        <taxon>Sar</taxon>
        <taxon>Stramenopiles</taxon>
        <taxon>Oomycota</taxon>
        <taxon>Peronosporomycetes</taxon>
        <taxon>Peronosporales</taxon>
        <taxon>Peronosporaceae</taxon>
        <taxon>Phytophthora</taxon>
    </lineage>
</organism>
<evidence type="ECO:0000256" key="1">
    <source>
        <dbReference type="SAM" id="MobiDB-lite"/>
    </source>
</evidence>
<dbReference type="EMBL" id="MBDO02000166">
    <property type="protein sequence ID" value="RLN61168.1"/>
    <property type="molecule type" value="Genomic_DNA"/>
</dbReference>
<evidence type="ECO:0000313" key="3">
    <source>
        <dbReference type="EMBL" id="RLN65047.1"/>
    </source>
</evidence>
<dbReference type="Proteomes" id="UP000277300">
    <property type="component" value="Unassembled WGS sequence"/>
</dbReference>
<evidence type="ECO:0000313" key="5">
    <source>
        <dbReference type="Proteomes" id="UP000284657"/>
    </source>
</evidence>
<dbReference type="Proteomes" id="UP000284657">
    <property type="component" value="Unassembled WGS sequence"/>
</dbReference>
<evidence type="ECO:0000313" key="4">
    <source>
        <dbReference type="Proteomes" id="UP000277300"/>
    </source>
</evidence>
<evidence type="ECO:0000313" key="2">
    <source>
        <dbReference type="EMBL" id="RLN61168.1"/>
    </source>
</evidence>
<name>A0A3F2RNP4_9STRA</name>
<feature type="compositionally biased region" description="Pro residues" evidence="1">
    <location>
        <begin position="98"/>
        <end position="109"/>
    </location>
</feature>
<sequence>MGCCLSREDDRFDGNEALLPKGRNGATKHVETAFEKEAANGSYKSPSAVVAAADSQTKVAAKPQPQKKPVENVDLLGLNETAKPPTPLADPVIKAPSPVKPPPSPPKEPVPVVKPESPPKPVEKEPVPSPQPTAPVQVKGKK</sequence>
<feature type="region of interest" description="Disordered" evidence="1">
    <location>
        <begin position="1"/>
        <end position="24"/>
    </location>
</feature>
<feature type="region of interest" description="Disordered" evidence="1">
    <location>
        <begin position="54"/>
        <end position="142"/>
    </location>
</feature>
<dbReference type="EMBL" id="MBAD02000627">
    <property type="protein sequence ID" value="RLN65047.1"/>
    <property type="molecule type" value="Genomic_DNA"/>
</dbReference>
<accession>A0A3F2RNP4</accession>
<proteinExistence type="predicted"/>
<comment type="caution">
    <text evidence="2">The sequence shown here is derived from an EMBL/GenBank/DDBJ whole genome shotgun (WGS) entry which is preliminary data.</text>
</comment>
<dbReference type="AlphaFoldDB" id="A0A3F2RNP4"/>
<gene>
    <name evidence="3" type="ORF">BBJ29_002853</name>
    <name evidence="2" type="ORF">BBP00_00005576</name>
</gene>
<dbReference type="OrthoDB" id="129442at2759"/>
<reference evidence="4 5" key="1">
    <citation type="submission" date="2018-07" db="EMBL/GenBank/DDBJ databases">
        <title>Genome sequencing of oomycete isolates from Chile give support for New Zealand origin for Phytophthora kernoviae and make available the first Nothophytophthora sp. genome.</title>
        <authorList>
            <person name="Studholme D.J."/>
            <person name="Sanfuentes E."/>
            <person name="Panda P."/>
            <person name="Hill R."/>
            <person name="Sambles C."/>
            <person name="Grant M."/>
            <person name="Williams N.M."/>
            <person name="Mcdougal R.L."/>
        </authorList>
    </citation>
    <scope>NUCLEOTIDE SEQUENCE [LARGE SCALE GENOMIC DNA]</scope>
    <source>
        <strain evidence="2">Chile6</strain>
        <strain evidence="3">Chile7</strain>
    </source>
</reference>
<feature type="compositionally biased region" description="Basic and acidic residues" evidence="1">
    <location>
        <begin position="1"/>
        <end position="14"/>
    </location>
</feature>